<protein>
    <submittedName>
        <fullName evidence="1">Uncharacterized protein</fullName>
    </submittedName>
</protein>
<name>A0A2G9TYP7_TELCI</name>
<sequence length="85" mass="9877">MADIRGSEGGTFNTLKIRFVQLPIGAKRYISLLFRFAYLQLNKTISRDDAAARAEKAYKRLRWHDCTALEKAAYEAIMDYYGEYM</sequence>
<accession>A0A2G9TYP7</accession>
<proteinExistence type="predicted"/>
<organism evidence="1 2">
    <name type="scientific">Teladorsagia circumcincta</name>
    <name type="common">Brown stomach worm</name>
    <name type="synonym">Ostertagia circumcincta</name>
    <dbReference type="NCBI Taxonomy" id="45464"/>
    <lineage>
        <taxon>Eukaryota</taxon>
        <taxon>Metazoa</taxon>
        <taxon>Ecdysozoa</taxon>
        <taxon>Nematoda</taxon>
        <taxon>Chromadorea</taxon>
        <taxon>Rhabditida</taxon>
        <taxon>Rhabditina</taxon>
        <taxon>Rhabditomorpha</taxon>
        <taxon>Strongyloidea</taxon>
        <taxon>Trichostrongylidae</taxon>
        <taxon>Teladorsagia</taxon>
    </lineage>
</organism>
<dbReference type="Proteomes" id="UP000230423">
    <property type="component" value="Unassembled WGS sequence"/>
</dbReference>
<gene>
    <name evidence="1" type="ORF">TELCIR_15372</name>
</gene>
<evidence type="ECO:0000313" key="1">
    <source>
        <dbReference type="EMBL" id="PIO63048.1"/>
    </source>
</evidence>
<dbReference type="EMBL" id="KZ351351">
    <property type="protein sequence ID" value="PIO63048.1"/>
    <property type="molecule type" value="Genomic_DNA"/>
</dbReference>
<keyword evidence="2" id="KW-1185">Reference proteome</keyword>
<reference evidence="1 2" key="1">
    <citation type="submission" date="2015-09" db="EMBL/GenBank/DDBJ databases">
        <title>Draft genome of the parasitic nematode Teladorsagia circumcincta isolate WARC Sus (inbred).</title>
        <authorList>
            <person name="Mitreva M."/>
        </authorList>
    </citation>
    <scope>NUCLEOTIDE SEQUENCE [LARGE SCALE GENOMIC DNA]</scope>
    <source>
        <strain evidence="1 2">S</strain>
    </source>
</reference>
<feature type="non-terminal residue" evidence="1">
    <location>
        <position position="85"/>
    </location>
</feature>
<dbReference type="AlphaFoldDB" id="A0A2G9TYP7"/>
<evidence type="ECO:0000313" key="2">
    <source>
        <dbReference type="Proteomes" id="UP000230423"/>
    </source>
</evidence>